<keyword evidence="6" id="KW-1185">Reference proteome</keyword>
<dbReference type="PROSITE" id="PS00018">
    <property type="entry name" value="EF_HAND_1"/>
    <property type="match status" value="2"/>
</dbReference>
<dbReference type="SMART" id="SM00054">
    <property type="entry name" value="EFh"/>
    <property type="match status" value="2"/>
</dbReference>
<evidence type="ECO:0000259" key="4">
    <source>
        <dbReference type="PROSITE" id="PS50222"/>
    </source>
</evidence>
<dbReference type="PROSITE" id="PS50222">
    <property type="entry name" value="EF_HAND_2"/>
    <property type="match status" value="2"/>
</dbReference>
<dbReference type="PANTHER" id="PTHR10891">
    <property type="entry name" value="EF-HAND CALCIUM-BINDING DOMAIN CONTAINING PROTEIN"/>
    <property type="match status" value="1"/>
</dbReference>
<feature type="domain" description="EF-hand" evidence="4">
    <location>
        <begin position="107"/>
        <end position="142"/>
    </location>
</feature>
<keyword evidence="2" id="KW-0677">Repeat</keyword>
<dbReference type="InterPro" id="IPR011992">
    <property type="entry name" value="EF-hand-dom_pair"/>
</dbReference>
<dbReference type="CDD" id="cd00051">
    <property type="entry name" value="EFh"/>
    <property type="match status" value="1"/>
</dbReference>
<dbReference type="InterPro" id="IPR002048">
    <property type="entry name" value="EF_hand_dom"/>
</dbReference>
<dbReference type="Gramene" id="PRQ40763">
    <property type="protein sequence ID" value="PRQ40763"/>
    <property type="gene ID" value="RchiOBHm_Chr4g0439581"/>
</dbReference>
<keyword evidence="1" id="KW-0479">Metal-binding</keyword>
<evidence type="ECO:0000256" key="3">
    <source>
        <dbReference type="ARBA" id="ARBA00022837"/>
    </source>
</evidence>
<evidence type="ECO:0000313" key="6">
    <source>
        <dbReference type="Proteomes" id="UP000238479"/>
    </source>
</evidence>
<dbReference type="AlphaFoldDB" id="A0A2P6R2U5"/>
<evidence type="ECO:0000256" key="1">
    <source>
        <dbReference type="ARBA" id="ARBA00022723"/>
    </source>
</evidence>
<organism evidence="5 6">
    <name type="scientific">Rosa chinensis</name>
    <name type="common">China rose</name>
    <dbReference type="NCBI Taxonomy" id="74649"/>
    <lineage>
        <taxon>Eukaryota</taxon>
        <taxon>Viridiplantae</taxon>
        <taxon>Streptophyta</taxon>
        <taxon>Embryophyta</taxon>
        <taxon>Tracheophyta</taxon>
        <taxon>Spermatophyta</taxon>
        <taxon>Magnoliopsida</taxon>
        <taxon>eudicotyledons</taxon>
        <taxon>Gunneridae</taxon>
        <taxon>Pentapetalae</taxon>
        <taxon>rosids</taxon>
        <taxon>fabids</taxon>
        <taxon>Rosales</taxon>
        <taxon>Rosaceae</taxon>
        <taxon>Rosoideae</taxon>
        <taxon>Rosoideae incertae sedis</taxon>
        <taxon>Rosa</taxon>
    </lineage>
</organism>
<dbReference type="Proteomes" id="UP000238479">
    <property type="component" value="Chromosome 4"/>
</dbReference>
<dbReference type="Gene3D" id="1.10.238.10">
    <property type="entry name" value="EF-hand"/>
    <property type="match status" value="1"/>
</dbReference>
<accession>A0A2P6R2U5</accession>
<protein>
    <submittedName>
        <fullName evidence="5">Putative EF-hand domain pair, mitochondrial Rho GTPase</fullName>
    </submittedName>
</protein>
<feature type="domain" description="EF-hand" evidence="4">
    <location>
        <begin position="145"/>
        <end position="178"/>
    </location>
</feature>
<gene>
    <name evidence="5" type="ORF">RchiOBHm_Chr4g0439581</name>
</gene>
<sequence length="178" mass="20021">MEDILAATAQPGSLYFLGLFQPLLKLWTKTKNHLNYSEAQVLLLPTPDQPLQCNKGRQDEKLLGKEEVKMVMGRLGLCYEDEGDDVITNEDMVGAELVSRVFSEAEPSLEEVKEAFDVFDENRDGLIGAADLQRVLCNLGLKGKFGLEECQRMIKAVDTNQDGLVDFEEFVKHMDNCF</sequence>
<reference evidence="5 6" key="1">
    <citation type="journal article" date="2018" name="Nat. Genet.">
        <title>The Rosa genome provides new insights in the design of modern roses.</title>
        <authorList>
            <person name="Bendahmane M."/>
        </authorList>
    </citation>
    <scope>NUCLEOTIDE SEQUENCE [LARGE SCALE GENOMIC DNA]</scope>
    <source>
        <strain evidence="6">cv. Old Blush</strain>
    </source>
</reference>
<dbReference type="OMA" id="CHEDPIG"/>
<evidence type="ECO:0000256" key="2">
    <source>
        <dbReference type="ARBA" id="ARBA00022737"/>
    </source>
</evidence>
<dbReference type="STRING" id="74649.A0A2P6R2U5"/>
<dbReference type="SUPFAM" id="SSF47473">
    <property type="entry name" value="EF-hand"/>
    <property type="match status" value="1"/>
</dbReference>
<dbReference type="InterPro" id="IPR018247">
    <property type="entry name" value="EF_Hand_1_Ca_BS"/>
</dbReference>
<keyword evidence="3" id="KW-0106">Calcium</keyword>
<dbReference type="OrthoDB" id="26525at2759"/>
<dbReference type="InterPro" id="IPR039647">
    <property type="entry name" value="EF_hand_pair_protein_CML-like"/>
</dbReference>
<name>A0A2P6R2U5_ROSCH</name>
<proteinExistence type="predicted"/>
<dbReference type="EMBL" id="PDCK01000042">
    <property type="protein sequence ID" value="PRQ40763.1"/>
    <property type="molecule type" value="Genomic_DNA"/>
</dbReference>
<evidence type="ECO:0000313" key="5">
    <source>
        <dbReference type="EMBL" id="PRQ40763.1"/>
    </source>
</evidence>
<dbReference type="GO" id="GO:0005509">
    <property type="term" value="F:calcium ion binding"/>
    <property type="evidence" value="ECO:0007669"/>
    <property type="project" value="InterPro"/>
</dbReference>
<dbReference type="Pfam" id="PF13499">
    <property type="entry name" value="EF-hand_7"/>
    <property type="match status" value="1"/>
</dbReference>
<comment type="caution">
    <text evidence="5">The sequence shown here is derived from an EMBL/GenBank/DDBJ whole genome shotgun (WGS) entry which is preliminary data.</text>
</comment>
<dbReference type="FunFam" id="1.10.238.10:FF:000003">
    <property type="entry name" value="Calmodulin A"/>
    <property type="match status" value="1"/>
</dbReference>